<dbReference type="GO" id="GO:0005886">
    <property type="term" value="C:plasma membrane"/>
    <property type="evidence" value="ECO:0007669"/>
    <property type="project" value="UniProtKB-ARBA"/>
</dbReference>
<evidence type="ECO:0000256" key="17">
    <source>
        <dbReference type="SAM" id="Phobius"/>
    </source>
</evidence>
<keyword evidence="6" id="KW-0677">Repeat</keyword>
<dbReference type="SMART" id="SM00194">
    <property type="entry name" value="PTPc"/>
    <property type="match status" value="2"/>
</dbReference>
<dbReference type="CDD" id="cd14553">
    <property type="entry name" value="R-PTPc-LAR-1"/>
    <property type="match status" value="1"/>
</dbReference>
<dbReference type="PROSITE" id="PS50055">
    <property type="entry name" value="TYR_PHOSPHATASE_PTP"/>
    <property type="match status" value="2"/>
</dbReference>
<feature type="transmembrane region" description="Helical" evidence="17">
    <location>
        <begin position="1250"/>
        <end position="1273"/>
    </location>
</feature>
<evidence type="ECO:0000256" key="11">
    <source>
        <dbReference type="ARBA" id="ARBA00023157"/>
    </source>
</evidence>
<name>A0A8B9LEJ1_ASTMX</name>
<dbReference type="SMART" id="SM00060">
    <property type="entry name" value="FN3"/>
    <property type="match status" value="8"/>
</dbReference>
<evidence type="ECO:0000256" key="12">
    <source>
        <dbReference type="ARBA" id="ARBA00023170"/>
    </source>
</evidence>
<evidence type="ECO:0000256" key="3">
    <source>
        <dbReference type="ARBA" id="ARBA00013064"/>
    </source>
</evidence>
<evidence type="ECO:0000313" key="22">
    <source>
        <dbReference type="Ensembl" id="ENSAMXP00005051199.1"/>
    </source>
</evidence>
<dbReference type="SUPFAM" id="SSF52799">
    <property type="entry name" value="(Phosphotyrosine protein) phosphatases II"/>
    <property type="match status" value="2"/>
</dbReference>
<dbReference type="GO" id="GO:0050808">
    <property type="term" value="P:synapse organization"/>
    <property type="evidence" value="ECO:0007669"/>
    <property type="project" value="UniProtKB-ARBA"/>
</dbReference>
<keyword evidence="12" id="KW-0675">Receptor</keyword>
<dbReference type="InterPro" id="IPR003598">
    <property type="entry name" value="Ig_sub2"/>
</dbReference>
<dbReference type="Gene3D" id="2.60.40.10">
    <property type="entry name" value="Immunoglobulins"/>
    <property type="match status" value="10"/>
</dbReference>
<evidence type="ECO:0000256" key="2">
    <source>
        <dbReference type="ARBA" id="ARBA00010504"/>
    </source>
</evidence>
<evidence type="ECO:0000259" key="18">
    <source>
        <dbReference type="PROSITE" id="PS50055"/>
    </source>
</evidence>
<evidence type="ECO:0000256" key="14">
    <source>
        <dbReference type="ARBA" id="ARBA00023319"/>
    </source>
</evidence>
<dbReference type="PANTHER" id="PTHR46957:SF11">
    <property type="entry name" value="PROTEIN-TYROSINE-PHOSPHATASE"/>
    <property type="match status" value="1"/>
</dbReference>
<feature type="domain" description="Tyrosine specific protein phosphatases" evidence="19">
    <location>
        <begin position="1493"/>
        <end position="1564"/>
    </location>
</feature>
<dbReference type="InterPro" id="IPR029021">
    <property type="entry name" value="Prot-tyrosine_phosphatase-like"/>
</dbReference>
<evidence type="ECO:0000256" key="4">
    <source>
        <dbReference type="ARBA" id="ARBA00022692"/>
    </source>
</evidence>
<dbReference type="InterPro" id="IPR050713">
    <property type="entry name" value="RTP_Phos/Ushers"/>
</dbReference>
<evidence type="ECO:0000256" key="9">
    <source>
        <dbReference type="ARBA" id="ARBA00022989"/>
    </source>
</evidence>
<dbReference type="SMART" id="SM00409">
    <property type="entry name" value="IG"/>
    <property type="match status" value="4"/>
</dbReference>
<feature type="domain" description="Fibronectin type-III" evidence="21">
    <location>
        <begin position="418"/>
        <end position="514"/>
    </location>
</feature>
<dbReference type="FunFam" id="2.60.40.10:FF:000028">
    <property type="entry name" value="Neuronal cell adhesion molecule"/>
    <property type="match status" value="1"/>
</dbReference>
<dbReference type="SMART" id="SM00408">
    <property type="entry name" value="IGc2"/>
    <property type="match status" value="3"/>
</dbReference>
<keyword evidence="5" id="KW-0732">Signal</keyword>
<feature type="domain" description="Ig-like" evidence="20">
    <location>
        <begin position="131"/>
        <end position="226"/>
    </location>
</feature>
<dbReference type="Gene3D" id="3.90.190.10">
    <property type="entry name" value="Protein tyrosine phosphatase superfamily"/>
    <property type="match status" value="2"/>
</dbReference>
<dbReference type="CDD" id="cd05739">
    <property type="entry name" value="IgI_3_RPTP_IIa_LAR_like"/>
    <property type="match status" value="1"/>
</dbReference>
<dbReference type="PROSITE" id="PS00383">
    <property type="entry name" value="TYR_PHOSPHATASE_1"/>
    <property type="match status" value="2"/>
</dbReference>
<keyword evidence="7" id="KW-0378">Hydrolase</keyword>
<evidence type="ECO:0000256" key="8">
    <source>
        <dbReference type="ARBA" id="ARBA00022912"/>
    </source>
</evidence>
<keyword evidence="11" id="KW-1015">Disulfide bond</keyword>
<dbReference type="CDD" id="cd00063">
    <property type="entry name" value="FN3"/>
    <property type="match status" value="7"/>
</dbReference>
<dbReference type="InterPro" id="IPR036116">
    <property type="entry name" value="FN3_sf"/>
</dbReference>
<feature type="domain" description="Fibronectin type-III" evidence="21">
    <location>
        <begin position="323"/>
        <end position="413"/>
    </location>
</feature>
<evidence type="ECO:0000259" key="19">
    <source>
        <dbReference type="PROSITE" id="PS50056"/>
    </source>
</evidence>
<dbReference type="InterPro" id="IPR007110">
    <property type="entry name" value="Ig-like_dom"/>
</dbReference>
<evidence type="ECO:0000256" key="1">
    <source>
        <dbReference type="ARBA" id="ARBA00004479"/>
    </source>
</evidence>
<sequence>ENPNTITRVHHDTAHFQTFTLFLFLSGPPRFTRTPTDQTGVQGGVASFVCQATGDPQPRISWSRKGKKVTNQRFEVIDFEDGSGSVLRVQPLRTPRDEAVYECVASNEAGEISASTRLTVLREDQLPTGFPSIDMGPQLKVVERSRTATMLCAASGAPDPEITWFKDFLPIDTHIHGRIKQLRSGRAPVRQCALQIDRSEETDQGKYECVATNSDGTRYSTPANLYVRVRRVPPRFSVPPMDYEIMPGGGVNITCQAVGVPMPYVKWMLGTEDLTPEDDMPIGKNVLELTDVRQSANYTCVAMSTLGVIETVAQITVKALPNPPGAPVIMERSATSITLMWDSGNPLPVSYYIIQHRPTSSRDPFKEIDAVATTRYSVGGLSPYSYYQFRVIAVNSIGRGPPSPTVEARTAEQAPSSPPRRVRGRMLSVSTAMVQWEEPEEANGQVVGYRVYYTSDSSLPVSQWEKEMVRGANFLTIQDLTPNKTYYIRVLAFTAVGDGPLSSDLHIIAKTGVPSQPTELKAEVKSETSVLLSWFPPAHSGTDAITGYELIYRLGDQPEEKINFDPSSSYLLKNLKPFSTYTFQLAARSKHGVGAFTGEVTVQTPQTQPIPPPQEVTCISPSPNSLLITWSPPPADENNGIVTGYSIRYAATERDKHQVQHITNIPPDCFRYRVEGLRKWTLYAVTVAAHTEAGQGPESLPLLVRTQEDVPGAPPRGVDAVVLNSTAAQVSWKAPVAERQHGKIRGYQVTYMRRASGERTGSPRIKELLLRDSQVLEHAHIHTIYLWPNTEYSLAVAAFTSKGDGARSKTIVIRTKPALPDAPTLTVSVMSASTALLSWLPPPTGLSPVLGYRLSYGQAENLSDSFTAVELEADERNYTALSLSAETRYLFRLTARGAWGNGPYAEAVIDTPESAPAGFLLNLTASSVGSTSLSLRWEEPRNTGPVQGYRVWYALTYSNGTDIAKVAEVAEPDVVLTELKADTEYVVRVCVVNEDGPGPYSPPLYTRTQPLEKVFAVNFRVKAAMKSSVLLAWEPRTSQNKITYGDSQTVEVDGRVGQKLVTKLKPQSLYTLLLTNKADGTGGLQHRAEAMTAPNLMPSKPQLLEKTSAQSTHYIYLYSRGFYIVVVPLKRQRGGNFQNPWSDPDEINLDELLKEINGTGRSVRLRRQAELKPYISAHFQNLPSEFKLGDGRVYGAFLNRPLLNGQEYVCFVLAILELGQNTVYSTSLFSDSVVFSDVEPQPIVDEEEGLLWVVGPVLAVIFIISIVILILLFKRYRGKEKITLEQITTQSMASHPPVAISELPNYIERMKANENLRFSQEYESIDPGQQFSWEHSNLEINKPKNRYANVIAYDHTRVVLSNNDGQPGSDYINANFIDGYRRQGAYIATQGPMPETISDFWRMVWEQHTANIIMITKLEEKSRNKCDQYWPSRGTETYGLMQVSVLDTVELATYCVRTFALFKSGCSERREVRQFQFTAWPDHGVPEHPTPFLAFLRRVKACNPPDAGPIVVHCSAGVGRTGCFIVIDGMLERVKQEKTIDVYGHVTLMRSQRNYMVQTEEQYVFIYDALMEAVTCGNTEVPARNLYAYIQRLTQAEPPDNISGMEQEFKRLANARAHNSRFVSANLPCNKFKNRLVNIMPYETTRVSLQPIRGVEGSDYVNASFIDGYRQQRAYIATQGPLAETAEDYWRMLWEHNSTIVVMLTKLREMGREKCHQYWPSERSARYQYFVVDPMAEYNMPQYILREFKVTDARDGQSRTVRQFQFTDWPEQGVPKSGEGFIDFIGQVHKTKEQFGQDGPITVHCSAGVGRTGVFITLSIVLERMRYEGVVDIFQTVKMLRTQRPAMVQTEEQYQFCYRAALEYLGSFDHYAT</sequence>
<dbReference type="Ensembl" id="ENSAMXT00005055454.1">
    <property type="protein sequence ID" value="ENSAMXP00005051199.1"/>
    <property type="gene ID" value="ENSAMXG00005014533.1"/>
</dbReference>
<evidence type="ECO:0000256" key="5">
    <source>
        <dbReference type="ARBA" id="ARBA00022729"/>
    </source>
</evidence>
<dbReference type="Proteomes" id="UP000694621">
    <property type="component" value="Unplaced"/>
</dbReference>
<keyword evidence="9 17" id="KW-1133">Transmembrane helix</keyword>
<dbReference type="PROSITE" id="PS50853">
    <property type="entry name" value="FN3"/>
    <property type="match status" value="7"/>
</dbReference>
<dbReference type="InterPro" id="IPR013098">
    <property type="entry name" value="Ig_I-set"/>
</dbReference>
<feature type="domain" description="Fibronectin type-III" evidence="21">
    <location>
        <begin position="612"/>
        <end position="709"/>
    </location>
</feature>
<dbReference type="InterPro" id="IPR016130">
    <property type="entry name" value="Tyr_Pase_AS"/>
</dbReference>
<keyword evidence="8" id="KW-0904">Protein phosphatase</keyword>
<keyword evidence="10 17" id="KW-0472">Membrane</keyword>
<reference evidence="22" key="1">
    <citation type="submission" date="2025-08" db="UniProtKB">
        <authorList>
            <consortium name="Ensembl"/>
        </authorList>
    </citation>
    <scope>IDENTIFICATION</scope>
</reference>
<evidence type="ECO:0000256" key="16">
    <source>
        <dbReference type="SAM" id="MobiDB-lite"/>
    </source>
</evidence>
<dbReference type="PROSITE" id="PS50835">
    <property type="entry name" value="IG_LIKE"/>
    <property type="match status" value="3"/>
</dbReference>
<dbReference type="FunFam" id="2.60.40.10:FF:000068">
    <property type="entry name" value="receptor-type tyrosine-protein phosphatase delta isoform X1"/>
    <property type="match status" value="1"/>
</dbReference>
<dbReference type="InterPro" id="IPR003595">
    <property type="entry name" value="Tyr_Pase_cat"/>
</dbReference>
<dbReference type="FunFam" id="2.60.40.10:FF:000066">
    <property type="entry name" value="receptor-type tyrosine-protein phosphatase delta isoform X1"/>
    <property type="match status" value="1"/>
</dbReference>
<evidence type="ECO:0000259" key="20">
    <source>
        <dbReference type="PROSITE" id="PS50835"/>
    </source>
</evidence>
<dbReference type="FunFam" id="3.90.190.10:FF:000001">
    <property type="entry name" value="Receptor-type tyrosine-protein phosphatase F isoform A"/>
    <property type="match status" value="1"/>
</dbReference>
<evidence type="ECO:0000256" key="13">
    <source>
        <dbReference type="ARBA" id="ARBA00023180"/>
    </source>
</evidence>
<feature type="domain" description="Fibronectin type-III" evidence="21">
    <location>
        <begin position="516"/>
        <end position="607"/>
    </location>
</feature>
<feature type="domain" description="Tyrosine-protein phosphatase" evidence="18">
    <location>
        <begin position="1605"/>
        <end position="1864"/>
    </location>
</feature>
<dbReference type="SUPFAM" id="SSF49265">
    <property type="entry name" value="Fibronectin type III"/>
    <property type="match status" value="4"/>
</dbReference>
<keyword evidence="13" id="KW-0325">Glycoprotein</keyword>
<evidence type="ECO:0000313" key="23">
    <source>
        <dbReference type="Proteomes" id="UP000694621"/>
    </source>
</evidence>
<dbReference type="Pfam" id="PF13927">
    <property type="entry name" value="Ig_3"/>
    <property type="match status" value="1"/>
</dbReference>
<dbReference type="InterPro" id="IPR000242">
    <property type="entry name" value="PTP_cat"/>
</dbReference>
<keyword evidence="14" id="KW-0393">Immunoglobulin domain</keyword>
<dbReference type="SUPFAM" id="SSF48726">
    <property type="entry name" value="Immunoglobulin"/>
    <property type="match status" value="3"/>
</dbReference>
<dbReference type="PROSITE" id="PS50056">
    <property type="entry name" value="TYR_PHOSPHATASE_2"/>
    <property type="match status" value="2"/>
</dbReference>
<evidence type="ECO:0000259" key="21">
    <source>
        <dbReference type="PROSITE" id="PS50853"/>
    </source>
</evidence>
<dbReference type="FunFam" id="2.60.40.10:FF:000036">
    <property type="entry name" value="receptor-type tyrosine-protein phosphatase delta isoform X1"/>
    <property type="match status" value="1"/>
</dbReference>
<keyword evidence="4 17" id="KW-0812">Transmembrane</keyword>
<comment type="similarity">
    <text evidence="2">Belongs to the protein-tyrosine phosphatase family. Receptor class 2A subfamily.</text>
</comment>
<dbReference type="Pfam" id="PF00041">
    <property type="entry name" value="fn3"/>
    <property type="match status" value="7"/>
</dbReference>
<dbReference type="PRINTS" id="PR00700">
    <property type="entry name" value="PRTYPHPHTASE"/>
</dbReference>
<dbReference type="FunFam" id="3.90.190.10:FF:000002">
    <property type="entry name" value="receptor-type tyrosine-protein phosphatase delta isoform X2"/>
    <property type="match status" value="1"/>
</dbReference>
<organism evidence="22 23">
    <name type="scientific">Astyanax mexicanus</name>
    <name type="common">Blind cave fish</name>
    <name type="synonym">Astyanax fasciatus mexicanus</name>
    <dbReference type="NCBI Taxonomy" id="7994"/>
    <lineage>
        <taxon>Eukaryota</taxon>
        <taxon>Metazoa</taxon>
        <taxon>Chordata</taxon>
        <taxon>Craniata</taxon>
        <taxon>Vertebrata</taxon>
        <taxon>Euteleostomi</taxon>
        <taxon>Actinopterygii</taxon>
        <taxon>Neopterygii</taxon>
        <taxon>Teleostei</taxon>
        <taxon>Ostariophysi</taxon>
        <taxon>Characiformes</taxon>
        <taxon>Characoidei</taxon>
        <taxon>Acestrorhamphidae</taxon>
        <taxon>Acestrorhamphinae</taxon>
        <taxon>Astyanax</taxon>
    </lineage>
</organism>
<feature type="region of interest" description="Disordered" evidence="16">
    <location>
        <begin position="401"/>
        <end position="423"/>
    </location>
</feature>
<protein>
    <recommendedName>
        <fullName evidence="3">protein-tyrosine-phosphatase</fullName>
        <ecNumber evidence="3">3.1.3.48</ecNumber>
    </recommendedName>
</protein>
<dbReference type="EC" id="3.1.3.48" evidence="3"/>
<dbReference type="InterPro" id="IPR013783">
    <property type="entry name" value="Ig-like_fold"/>
</dbReference>
<proteinExistence type="inferred from homology"/>
<feature type="domain" description="Ig-like" evidence="20">
    <location>
        <begin position="29"/>
        <end position="119"/>
    </location>
</feature>
<dbReference type="FunFam" id="2.60.40.10:FF:000010">
    <property type="entry name" value="receptor-type tyrosine-protein phosphatase delta isoform X1"/>
    <property type="match status" value="1"/>
</dbReference>
<feature type="domain" description="Tyrosine-protein phosphatase" evidence="18">
    <location>
        <begin position="1318"/>
        <end position="1573"/>
    </location>
</feature>
<dbReference type="Pfam" id="PF07679">
    <property type="entry name" value="I-set"/>
    <property type="match status" value="2"/>
</dbReference>
<dbReference type="FunFam" id="2.60.40.10:FF:000027">
    <property type="entry name" value="receptor-type tyrosine-protein phosphatase delta isoform X1"/>
    <property type="match status" value="1"/>
</dbReference>
<evidence type="ECO:0000256" key="10">
    <source>
        <dbReference type="ARBA" id="ARBA00023136"/>
    </source>
</evidence>
<comment type="subcellular location">
    <subcellularLocation>
        <location evidence="1">Membrane</location>
        <topology evidence="1">Single-pass type I membrane protein</topology>
    </subcellularLocation>
</comment>
<dbReference type="FunFam" id="2.60.40.10:FF:000023">
    <property type="entry name" value="receptor-type tyrosine-protein phosphatase delta isoform X2"/>
    <property type="match status" value="1"/>
</dbReference>
<dbReference type="GO" id="GO:0004725">
    <property type="term" value="F:protein tyrosine phosphatase activity"/>
    <property type="evidence" value="ECO:0007669"/>
    <property type="project" value="UniProtKB-EC"/>
</dbReference>
<dbReference type="FunFam" id="2.60.40.10:FF:000015">
    <property type="entry name" value="receptor-type tyrosine-protein phosphatase delta isoform X2"/>
    <property type="match status" value="1"/>
</dbReference>
<dbReference type="InterPro" id="IPR003961">
    <property type="entry name" value="FN3_dom"/>
</dbReference>
<feature type="domain" description="Ig-like" evidence="20">
    <location>
        <begin position="234"/>
        <end position="316"/>
    </location>
</feature>
<feature type="domain" description="Fibronectin type-III" evidence="21">
    <location>
        <begin position="714"/>
        <end position="818"/>
    </location>
</feature>
<evidence type="ECO:0000256" key="7">
    <source>
        <dbReference type="ARBA" id="ARBA00022801"/>
    </source>
</evidence>
<dbReference type="InterPro" id="IPR036179">
    <property type="entry name" value="Ig-like_dom_sf"/>
</dbReference>
<dbReference type="PANTHER" id="PTHR46957">
    <property type="entry name" value="CYTOKINE RECEPTOR"/>
    <property type="match status" value="1"/>
</dbReference>
<dbReference type="Pfam" id="PF00102">
    <property type="entry name" value="Y_phosphatase"/>
    <property type="match status" value="2"/>
</dbReference>
<feature type="domain" description="Fibronectin type-III" evidence="21">
    <location>
        <begin position="819"/>
        <end position="917"/>
    </location>
</feature>
<feature type="domain" description="Tyrosine specific protein phosphatases" evidence="19">
    <location>
        <begin position="1782"/>
        <end position="1855"/>
    </location>
</feature>
<dbReference type="SMART" id="SM00404">
    <property type="entry name" value="PTPc_motif"/>
    <property type="match status" value="2"/>
</dbReference>
<evidence type="ECO:0000256" key="6">
    <source>
        <dbReference type="ARBA" id="ARBA00022737"/>
    </source>
</evidence>
<dbReference type="InterPro" id="IPR003599">
    <property type="entry name" value="Ig_sub"/>
</dbReference>
<accession>A0A8B9LEJ1</accession>
<evidence type="ECO:0000256" key="15">
    <source>
        <dbReference type="ARBA" id="ARBA00051722"/>
    </source>
</evidence>
<dbReference type="InterPro" id="IPR000387">
    <property type="entry name" value="Tyr_Pase_dom"/>
</dbReference>
<comment type="catalytic activity">
    <reaction evidence="15">
        <text>O-phospho-L-tyrosyl-[protein] + H2O = L-tyrosyl-[protein] + phosphate</text>
        <dbReference type="Rhea" id="RHEA:10684"/>
        <dbReference type="Rhea" id="RHEA-COMP:10136"/>
        <dbReference type="Rhea" id="RHEA-COMP:20101"/>
        <dbReference type="ChEBI" id="CHEBI:15377"/>
        <dbReference type="ChEBI" id="CHEBI:43474"/>
        <dbReference type="ChEBI" id="CHEBI:46858"/>
        <dbReference type="ChEBI" id="CHEBI:61978"/>
        <dbReference type="EC" id="3.1.3.48"/>
    </reaction>
</comment>
<feature type="domain" description="Fibronectin type-III" evidence="21">
    <location>
        <begin position="919"/>
        <end position="1011"/>
    </location>
</feature>
<dbReference type="CDD" id="cd05738">
    <property type="entry name" value="IgI_2_RPTP_IIa_LAR_like"/>
    <property type="match status" value="1"/>
</dbReference>